<feature type="transmembrane region" description="Helical" evidence="7">
    <location>
        <begin position="76"/>
        <end position="93"/>
    </location>
</feature>
<keyword evidence="10" id="KW-1185">Reference proteome</keyword>
<dbReference type="CDD" id="cd17325">
    <property type="entry name" value="MFS_MdtG_SLC18_like"/>
    <property type="match status" value="1"/>
</dbReference>
<comment type="similarity">
    <text evidence="2">Belongs to the major facilitator superfamily. TCR/Tet family.</text>
</comment>
<dbReference type="InterPro" id="IPR020846">
    <property type="entry name" value="MFS_dom"/>
</dbReference>
<evidence type="ECO:0000256" key="7">
    <source>
        <dbReference type="SAM" id="Phobius"/>
    </source>
</evidence>
<dbReference type="EMBL" id="MAYT01000001">
    <property type="protein sequence ID" value="OCA92962.1"/>
    <property type="molecule type" value="Genomic_DNA"/>
</dbReference>
<feature type="transmembrane region" description="Helical" evidence="7">
    <location>
        <begin position="214"/>
        <end position="238"/>
    </location>
</feature>
<keyword evidence="6 7" id="KW-0472">Membrane</keyword>
<keyword evidence="4 7" id="KW-0812">Transmembrane</keyword>
<feature type="transmembrane region" description="Helical" evidence="7">
    <location>
        <begin position="250"/>
        <end position="269"/>
    </location>
</feature>
<dbReference type="RefSeq" id="WP_065409413.1">
    <property type="nucleotide sequence ID" value="NZ_MAYT01000001.1"/>
</dbReference>
<comment type="caution">
    <text evidence="9">The sequence shown here is derived from an EMBL/GenBank/DDBJ whole genome shotgun (WGS) entry which is preliminary data.</text>
</comment>
<reference evidence="10" key="1">
    <citation type="submission" date="2016-05" db="EMBL/GenBank/DDBJ databases">
        <authorList>
            <person name="Liu B."/>
            <person name="Wang J."/>
            <person name="Zhu Y."/>
            <person name="Liu G."/>
            <person name="Chen Q."/>
            <person name="Chen Z."/>
            <person name="Lan J."/>
            <person name="Che J."/>
            <person name="Ge C."/>
            <person name="Shi H."/>
            <person name="Pan Z."/>
            <person name="Liu X."/>
        </authorList>
    </citation>
    <scope>NUCLEOTIDE SEQUENCE [LARGE SCALE GENOMIC DNA]</scope>
    <source>
        <strain evidence="10">FJAT-27215</strain>
    </source>
</reference>
<sequence length="406" mass="43392">MSQKNAHQFPLLILMANMFIVMTGIGLVIPIMPTIIHHFGAGGKTFGALIATFALAQFIFSPLAGDLSDRLGRKKAIVFGLILFSFSQFLFAFSQQLVLLYISRIFGGIGAAFMIPSMMAFVADITTVETRAKGMGRLGASMSLGFVVGPGIGGFLSTLGLQAPFFIAGVAAALAALLSILFLKEPERAAIPAAAPKKRDPLLKQLALSAKKPYFILLMMMFTLSFGLANYQATISLYTNVKFGFSPSDISILMVVGGLIGVIVQAFILDRALRVFGEVRVMNTMLVVAAAAMLALLFATGFVSVLAISAFFFTAASLLRPAINTTVSKMAGSEQGFAAGMNNAYMSIGNMIGPALAGTLFDINMALPYIFGAVIILVTLIICIKWARSLKKKQNLRPNYHPRSTP</sequence>
<evidence type="ECO:0000256" key="5">
    <source>
        <dbReference type="ARBA" id="ARBA00022989"/>
    </source>
</evidence>
<protein>
    <submittedName>
        <fullName evidence="9">Multidrug transporter</fullName>
    </submittedName>
</protein>
<dbReference type="SUPFAM" id="SSF103473">
    <property type="entry name" value="MFS general substrate transporter"/>
    <property type="match status" value="1"/>
</dbReference>
<dbReference type="PANTHER" id="PTHR23504:SF115">
    <property type="entry name" value="MULTIDRUG RESISTANCE PROTEIN 2"/>
    <property type="match status" value="1"/>
</dbReference>
<feature type="transmembrane region" description="Helical" evidence="7">
    <location>
        <begin position="138"/>
        <end position="157"/>
    </location>
</feature>
<dbReference type="AlphaFoldDB" id="A0A1B9BA55"/>
<dbReference type="InterPro" id="IPR011701">
    <property type="entry name" value="MFS"/>
</dbReference>
<dbReference type="PANTHER" id="PTHR23504">
    <property type="entry name" value="MAJOR FACILITATOR SUPERFAMILY DOMAIN-CONTAINING PROTEIN 10"/>
    <property type="match status" value="1"/>
</dbReference>
<dbReference type="InterPro" id="IPR001958">
    <property type="entry name" value="Tet-R_TetA/multi-R_MdtG-like"/>
</dbReference>
<feature type="transmembrane region" description="Helical" evidence="7">
    <location>
        <begin position="105"/>
        <end position="126"/>
    </location>
</feature>
<keyword evidence="5 7" id="KW-1133">Transmembrane helix</keyword>
<dbReference type="Pfam" id="PF07690">
    <property type="entry name" value="MFS_1"/>
    <property type="match status" value="1"/>
</dbReference>
<evidence type="ECO:0000256" key="4">
    <source>
        <dbReference type="ARBA" id="ARBA00022692"/>
    </source>
</evidence>
<feature type="domain" description="Major facilitator superfamily (MFS) profile" evidence="8">
    <location>
        <begin position="10"/>
        <end position="391"/>
    </location>
</feature>
<evidence type="ECO:0000256" key="3">
    <source>
        <dbReference type="ARBA" id="ARBA00022448"/>
    </source>
</evidence>
<evidence type="ECO:0000256" key="6">
    <source>
        <dbReference type="ARBA" id="ARBA00023136"/>
    </source>
</evidence>
<dbReference type="PROSITE" id="PS00216">
    <property type="entry name" value="SUGAR_TRANSPORT_1"/>
    <property type="match status" value="1"/>
</dbReference>
<name>A0A1B9BA55_9BACI</name>
<feature type="transmembrane region" description="Helical" evidence="7">
    <location>
        <begin position="163"/>
        <end position="183"/>
    </location>
</feature>
<accession>A0A1B9BA55</accession>
<keyword evidence="3" id="KW-0813">Transport</keyword>
<dbReference type="Gene3D" id="1.20.1250.20">
    <property type="entry name" value="MFS general substrate transporter like domains"/>
    <property type="match status" value="1"/>
</dbReference>
<evidence type="ECO:0000313" key="9">
    <source>
        <dbReference type="EMBL" id="OCA92962.1"/>
    </source>
</evidence>
<dbReference type="Proteomes" id="UP000092578">
    <property type="component" value="Unassembled WGS sequence"/>
</dbReference>
<dbReference type="PROSITE" id="PS50850">
    <property type="entry name" value="MFS"/>
    <property type="match status" value="1"/>
</dbReference>
<feature type="transmembrane region" description="Helical" evidence="7">
    <location>
        <begin position="12"/>
        <end position="33"/>
    </location>
</feature>
<dbReference type="InterPro" id="IPR005829">
    <property type="entry name" value="Sugar_transporter_CS"/>
</dbReference>
<feature type="transmembrane region" description="Helical" evidence="7">
    <location>
        <begin position="45"/>
        <end position="64"/>
    </location>
</feature>
<evidence type="ECO:0000256" key="2">
    <source>
        <dbReference type="ARBA" id="ARBA00007520"/>
    </source>
</evidence>
<evidence type="ECO:0000313" key="10">
    <source>
        <dbReference type="Proteomes" id="UP000092578"/>
    </source>
</evidence>
<organism evidence="9 10">
    <name type="scientific">Pseudobacillus wudalianchiensis</name>
    <dbReference type="NCBI Taxonomy" id="1743143"/>
    <lineage>
        <taxon>Bacteria</taxon>
        <taxon>Bacillati</taxon>
        <taxon>Bacillota</taxon>
        <taxon>Bacilli</taxon>
        <taxon>Bacillales</taxon>
        <taxon>Bacillaceae</taxon>
        <taxon>Pseudobacillus</taxon>
    </lineage>
</organism>
<comment type="subcellular location">
    <subcellularLocation>
        <location evidence="1">Cell membrane</location>
        <topology evidence="1">Multi-pass membrane protein</topology>
    </subcellularLocation>
</comment>
<evidence type="ECO:0000256" key="1">
    <source>
        <dbReference type="ARBA" id="ARBA00004651"/>
    </source>
</evidence>
<feature type="transmembrane region" description="Helical" evidence="7">
    <location>
        <begin position="281"/>
        <end position="299"/>
    </location>
</feature>
<dbReference type="GO" id="GO:0005886">
    <property type="term" value="C:plasma membrane"/>
    <property type="evidence" value="ECO:0007669"/>
    <property type="project" value="UniProtKB-SubCell"/>
</dbReference>
<gene>
    <name evidence="9" type="ORF">A8F95_00950</name>
</gene>
<feature type="transmembrane region" description="Helical" evidence="7">
    <location>
        <begin position="367"/>
        <end position="387"/>
    </location>
</feature>
<dbReference type="PRINTS" id="PR01035">
    <property type="entry name" value="TCRTETA"/>
</dbReference>
<dbReference type="InterPro" id="IPR036259">
    <property type="entry name" value="MFS_trans_sf"/>
</dbReference>
<dbReference type="GO" id="GO:0022857">
    <property type="term" value="F:transmembrane transporter activity"/>
    <property type="evidence" value="ECO:0007669"/>
    <property type="project" value="InterPro"/>
</dbReference>
<proteinExistence type="inferred from homology"/>
<evidence type="ECO:0000259" key="8">
    <source>
        <dbReference type="PROSITE" id="PS50850"/>
    </source>
</evidence>